<organism evidence="2 3">
    <name type="scientific">Mycena pura</name>
    <dbReference type="NCBI Taxonomy" id="153505"/>
    <lineage>
        <taxon>Eukaryota</taxon>
        <taxon>Fungi</taxon>
        <taxon>Dikarya</taxon>
        <taxon>Basidiomycota</taxon>
        <taxon>Agaricomycotina</taxon>
        <taxon>Agaricomycetes</taxon>
        <taxon>Agaricomycetidae</taxon>
        <taxon>Agaricales</taxon>
        <taxon>Marasmiineae</taxon>
        <taxon>Mycenaceae</taxon>
        <taxon>Mycena</taxon>
    </lineage>
</organism>
<evidence type="ECO:0000313" key="3">
    <source>
        <dbReference type="Proteomes" id="UP001219525"/>
    </source>
</evidence>
<proteinExistence type="predicted"/>
<dbReference type="Proteomes" id="UP001219525">
    <property type="component" value="Unassembled WGS sequence"/>
</dbReference>
<sequence>MSSTDHDQLDRLRAFYQKSWGHSWPTHEVSADIPTDDSDDATASDSNDDGSDEAMATELADVSRVFTVYDDMQEVAIALDMLSDVMDVLVIREEYKYLHAALKDRRARVRSSRKCAVVVTGQPGIGKTTFLLYLLLCRLQQKSPTAIQINDDYFCLFDEEGVAVFEVKQRDCERLRACWALVDRNSSVEIPCNLFISHAMFIIQASSPKPTGWLKQLGGYLIVSELPTTLEIAVIATELGLDATLTGRLVRKWGPSTRDIIRLLELWSDEEGKEELEGELQNYAEAAARAALASSGGLAAMMADINARALSIDSTGSAVVFVRPFRGGGRRWLGRSQPFIPTKHLAGIVREQGT</sequence>
<evidence type="ECO:0000256" key="1">
    <source>
        <dbReference type="SAM" id="MobiDB-lite"/>
    </source>
</evidence>
<dbReference type="EMBL" id="JARJCW010000060">
    <property type="protein sequence ID" value="KAJ7201071.1"/>
    <property type="molecule type" value="Genomic_DNA"/>
</dbReference>
<reference evidence="2" key="1">
    <citation type="submission" date="2023-03" db="EMBL/GenBank/DDBJ databases">
        <title>Massive genome expansion in bonnet fungi (Mycena s.s.) driven by repeated elements and novel gene families across ecological guilds.</title>
        <authorList>
            <consortium name="Lawrence Berkeley National Laboratory"/>
            <person name="Harder C.B."/>
            <person name="Miyauchi S."/>
            <person name="Viragh M."/>
            <person name="Kuo A."/>
            <person name="Thoen E."/>
            <person name="Andreopoulos B."/>
            <person name="Lu D."/>
            <person name="Skrede I."/>
            <person name="Drula E."/>
            <person name="Henrissat B."/>
            <person name="Morin E."/>
            <person name="Kohler A."/>
            <person name="Barry K."/>
            <person name="LaButti K."/>
            <person name="Morin E."/>
            <person name="Salamov A."/>
            <person name="Lipzen A."/>
            <person name="Mereny Z."/>
            <person name="Hegedus B."/>
            <person name="Baldrian P."/>
            <person name="Stursova M."/>
            <person name="Weitz H."/>
            <person name="Taylor A."/>
            <person name="Grigoriev I.V."/>
            <person name="Nagy L.G."/>
            <person name="Martin F."/>
            <person name="Kauserud H."/>
        </authorList>
    </citation>
    <scope>NUCLEOTIDE SEQUENCE</scope>
    <source>
        <strain evidence="2">9144</strain>
    </source>
</reference>
<protein>
    <submittedName>
        <fullName evidence="2">Uncharacterized protein</fullName>
    </submittedName>
</protein>
<feature type="compositionally biased region" description="Acidic residues" evidence="1">
    <location>
        <begin position="34"/>
        <end position="52"/>
    </location>
</feature>
<keyword evidence="3" id="KW-1185">Reference proteome</keyword>
<name>A0AAD6V2W0_9AGAR</name>
<gene>
    <name evidence="2" type="ORF">GGX14DRAFT_699525</name>
</gene>
<feature type="region of interest" description="Disordered" evidence="1">
    <location>
        <begin position="25"/>
        <end position="53"/>
    </location>
</feature>
<evidence type="ECO:0000313" key="2">
    <source>
        <dbReference type="EMBL" id="KAJ7201071.1"/>
    </source>
</evidence>
<dbReference type="AlphaFoldDB" id="A0AAD6V2W0"/>
<comment type="caution">
    <text evidence="2">The sequence shown here is derived from an EMBL/GenBank/DDBJ whole genome shotgun (WGS) entry which is preliminary data.</text>
</comment>
<accession>A0AAD6V2W0</accession>